<keyword evidence="3" id="KW-0413">Isomerase</keyword>
<dbReference type="GO" id="GO:0016853">
    <property type="term" value="F:isomerase activity"/>
    <property type="evidence" value="ECO:0007669"/>
    <property type="project" value="UniProtKB-KW"/>
</dbReference>
<evidence type="ECO:0000259" key="2">
    <source>
        <dbReference type="Pfam" id="PF01261"/>
    </source>
</evidence>
<evidence type="ECO:0000256" key="1">
    <source>
        <dbReference type="ARBA" id="ARBA00023277"/>
    </source>
</evidence>
<feature type="domain" description="Xylose isomerase-like TIM barrel" evidence="2">
    <location>
        <begin position="72"/>
        <end position="295"/>
    </location>
</feature>
<name>A0ABT2H347_9MICO</name>
<dbReference type="PANTHER" id="PTHR12110">
    <property type="entry name" value="HYDROXYPYRUVATE ISOMERASE"/>
    <property type="match status" value="1"/>
</dbReference>
<reference evidence="3" key="1">
    <citation type="submission" date="2022-08" db="EMBL/GenBank/DDBJ databases">
        <authorList>
            <person name="Deng Y."/>
            <person name="Han X.-F."/>
            <person name="Zhang Y.-Q."/>
        </authorList>
    </citation>
    <scope>NUCLEOTIDE SEQUENCE</scope>
    <source>
        <strain evidence="3">CPCC 203386</strain>
    </source>
</reference>
<dbReference type="InterPro" id="IPR036237">
    <property type="entry name" value="Xyl_isomerase-like_sf"/>
</dbReference>
<organism evidence="3 4">
    <name type="scientific">Herbiconiux daphne</name>
    <dbReference type="NCBI Taxonomy" id="2970914"/>
    <lineage>
        <taxon>Bacteria</taxon>
        <taxon>Bacillati</taxon>
        <taxon>Actinomycetota</taxon>
        <taxon>Actinomycetes</taxon>
        <taxon>Micrococcales</taxon>
        <taxon>Microbacteriaceae</taxon>
        <taxon>Herbiconiux</taxon>
    </lineage>
</organism>
<dbReference type="EMBL" id="JANLCJ010000004">
    <property type="protein sequence ID" value="MCS5734368.1"/>
    <property type="molecule type" value="Genomic_DNA"/>
</dbReference>
<keyword evidence="1" id="KW-0119">Carbohydrate metabolism</keyword>
<keyword evidence="4" id="KW-1185">Reference proteome</keyword>
<accession>A0ABT2H347</accession>
<proteinExistence type="predicted"/>
<comment type="caution">
    <text evidence="3">The sequence shown here is derived from an EMBL/GenBank/DDBJ whole genome shotgun (WGS) entry which is preliminary data.</text>
</comment>
<dbReference type="SUPFAM" id="SSF51658">
    <property type="entry name" value="Xylose isomerase-like"/>
    <property type="match status" value="1"/>
</dbReference>
<evidence type="ECO:0000313" key="4">
    <source>
        <dbReference type="Proteomes" id="UP001165586"/>
    </source>
</evidence>
<evidence type="ECO:0000313" key="3">
    <source>
        <dbReference type="EMBL" id="MCS5734368.1"/>
    </source>
</evidence>
<dbReference type="InterPro" id="IPR013022">
    <property type="entry name" value="Xyl_isomerase-like_TIM-brl"/>
</dbReference>
<sequence>MPPATQRFPIGYHLNSWDLTGQSNPDAIAFLAGLGFPLFEVLASTSLDDQYTRQYMGLGQRPPVNVLTDTRFLHRLAEFSRGQREHGIQLSSLYVNAEYTNQASWELELANFESILRILVGFGSHHLVVGGGVPAVAGHPHTDDDYVAFGRSFNELCALSAEFGIQSVYHPHLDTFVETREQLDRLVERLDLSVAALCIDSAHLQQTHSDPVAIIRDYYDMVKYIHLKDTFVDDSLVGDARYKAFCELGAGAVDIAGITALLVEKGYAGPAIVELDASHKTAEQSTLESIAYLESLGLVLDPAAAR</sequence>
<dbReference type="InterPro" id="IPR050312">
    <property type="entry name" value="IolE/XylAMocC-like"/>
</dbReference>
<dbReference type="Pfam" id="PF01261">
    <property type="entry name" value="AP_endonuc_2"/>
    <property type="match status" value="1"/>
</dbReference>
<dbReference type="Proteomes" id="UP001165586">
    <property type="component" value="Unassembled WGS sequence"/>
</dbReference>
<gene>
    <name evidence="3" type="ORF">N1032_11530</name>
</gene>
<protein>
    <submittedName>
        <fullName evidence="3">Sugar phosphate isomerase/epimerase</fullName>
    </submittedName>
</protein>
<dbReference type="RefSeq" id="WP_259539241.1">
    <property type="nucleotide sequence ID" value="NZ_JANLCJ010000004.1"/>
</dbReference>
<dbReference type="Gene3D" id="3.20.20.150">
    <property type="entry name" value="Divalent-metal-dependent TIM barrel enzymes"/>
    <property type="match status" value="1"/>
</dbReference>
<dbReference type="PANTHER" id="PTHR12110:SF41">
    <property type="entry name" value="INOSOSE DEHYDRATASE"/>
    <property type="match status" value="1"/>
</dbReference>